<dbReference type="Proteomes" id="UP001187471">
    <property type="component" value="Unassembled WGS sequence"/>
</dbReference>
<proteinExistence type="predicted"/>
<dbReference type="InterPro" id="IPR017946">
    <property type="entry name" value="PLC-like_Pdiesterase_TIM-brl"/>
</dbReference>
<comment type="caution">
    <text evidence="5">The sequence shown here is derived from an EMBL/GenBank/DDBJ whole genome shotgun (WGS) entry which is preliminary data.</text>
</comment>
<dbReference type="GO" id="GO:0006071">
    <property type="term" value="P:glycerol metabolic process"/>
    <property type="evidence" value="ECO:0007669"/>
    <property type="project" value="UniProtKB-KW"/>
</dbReference>
<dbReference type="GO" id="GO:0008889">
    <property type="term" value="F:glycerophosphodiester phosphodiesterase activity"/>
    <property type="evidence" value="ECO:0007669"/>
    <property type="project" value="UniProtKB-EC"/>
</dbReference>
<organism evidence="5 6">
    <name type="scientific">Escallonia rubra</name>
    <dbReference type="NCBI Taxonomy" id="112253"/>
    <lineage>
        <taxon>Eukaryota</taxon>
        <taxon>Viridiplantae</taxon>
        <taxon>Streptophyta</taxon>
        <taxon>Embryophyta</taxon>
        <taxon>Tracheophyta</taxon>
        <taxon>Spermatophyta</taxon>
        <taxon>Magnoliopsida</taxon>
        <taxon>eudicotyledons</taxon>
        <taxon>Gunneridae</taxon>
        <taxon>Pentapetalae</taxon>
        <taxon>asterids</taxon>
        <taxon>campanulids</taxon>
        <taxon>Escalloniales</taxon>
        <taxon>Escalloniaceae</taxon>
        <taxon>Escallonia</taxon>
    </lineage>
</organism>
<dbReference type="EMBL" id="JAVXUO010002871">
    <property type="protein sequence ID" value="KAK2968929.1"/>
    <property type="molecule type" value="Genomic_DNA"/>
</dbReference>
<evidence type="ECO:0000256" key="3">
    <source>
        <dbReference type="ARBA" id="ARBA00047512"/>
    </source>
</evidence>
<keyword evidence="2" id="KW-0319">Glycerol metabolism</keyword>
<evidence type="ECO:0000256" key="1">
    <source>
        <dbReference type="ARBA" id="ARBA00012247"/>
    </source>
</evidence>
<dbReference type="InterPro" id="IPR030395">
    <property type="entry name" value="GP_PDE_dom"/>
</dbReference>
<gene>
    <name evidence="5" type="ORF">RJ640_013460</name>
</gene>
<reference evidence="5" key="1">
    <citation type="submission" date="2022-12" db="EMBL/GenBank/DDBJ databases">
        <title>Draft genome assemblies for two species of Escallonia (Escalloniales).</title>
        <authorList>
            <person name="Chanderbali A."/>
            <person name="Dervinis C."/>
            <person name="Anghel I."/>
            <person name="Soltis D."/>
            <person name="Soltis P."/>
            <person name="Zapata F."/>
        </authorList>
    </citation>
    <scope>NUCLEOTIDE SEQUENCE</scope>
    <source>
        <strain evidence="5">UCBG92.1500</strain>
        <tissue evidence="5">Leaf</tissue>
    </source>
</reference>
<evidence type="ECO:0000313" key="5">
    <source>
        <dbReference type="EMBL" id="KAK2968929.1"/>
    </source>
</evidence>
<evidence type="ECO:0000259" key="4">
    <source>
        <dbReference type="PROSITE" id="PS51704"/>
    </source>
</evidence>
<dbReference type="PANTHER" id="PTHR47449:SF2">
    <property type="entry name" value="GLYCEROPHOSPHODIESTER PHOSPHODIESTERASE GDPD4"/>
    <property type="match status" value="1"/>
</dbReference>
<dbReference type="GO" id="GO:0006629">
    <property type="term" value="P:lipid metabolic process"/>
    <property type="evidence" value="ECO:0007669"/>
    <property type="project" value="InterPro"/>
</dbReference>
<evidence type="ECO:0000313" key="6">
    <source>
        <dbReference type="Proteomes" id="UP001187471"/>
    </source>
</evidence>
<comment type="catalytic activity">
    <reaction evidence="3">
        <text>a sn-glycero-3-phosphodiester + H2O = an alcohol + sn-glycerol 3-phosphate + H(+)</text>
        <dbReference type="Rhea" id="RHEA:12969"/>
        <dbReference type="ChEBI" id="CHEBI:15377"/>
        <dbReference type="ChEBI" id="CHEBI:15378"/>
        <dbReference type="ChEBI" id="CHEBI:30879"/>
        <dbReference type="ChEBI" id="CHEBI:57597"/>
        <dbReference type="ChEBI" id="CHEBI:83408"/>
        <dbReference type="EC" id="3.1.4.46"/>
    </reaction>
</comment>
<dbReference type="InterPro" id="IPR044236">
    <property type="entry name" value="GDPD4"/>
</dbReference>
<sequence length="366" mass="40767">MDWALRASAWKRQVAVKKLDNLLAKMEMVVANFFSDGIVFVGAEVFDRGVASLGRADRRPLVEDWVAGCSASCFSFVQMLLRKCSWLRNPPLVCAHGGESSKAFPNTMAAYHIALDSQVDCIEIDVSRSSDGVLFALHDSYQKLSNMIIRVEAVRNFDSHNMGRDLQRITGNSSSRVGYFSTKEIKDLHRRSELNDINVPTVEDALKLVSSSVRQVVLDAKVGPPSYERGLAKDILSTIERTQCKNCLVWAKSDSLVRDVIKLSSNVTVGYIVMNDPSTGARTNLLRMRAAGVVGAYHRLIDDKLVKILHGRNRKVFAWTVDDEVSMRKMLYERVDAIVTGNSTLLQRLMQDVGTQCLEEGFSLSA</sequence>
<dbReference type="EC" id="3.1.4.46" evidence="1"/>
<dbReference type="CDD" id="cd08556">
    <property type="entry name" value="GDPD"/>
    <property type="match status" value="1"/>
</dbReference>
<name>A0AA88QEF8_9ASTE</name>
<protein>
    <recommendedName>
        <fullName evidence="1">glycerophosphodiester phosphodiesterase</fullName>
        <ecNumber evidence="1">3.1.4.46</ecNumber>
    </recommendedName>
</protein>
<dbReference type="SUPFAM" id="SSF51695">
    <property type="entry name" value="PLC-like phosphodiesterases"/>
    <property type="match status" value="1"/>
</dbReference>
<accession>A0AA88QEF8</accession>
<dbReference type="PROSITE" id="PS51704">
    <property type="entry name" value="GP_PDE"/>
    <property type="match status" value="1"/>
</dbReference>
<keyword evidence="6" id="KW-1185">Reference proteome</keyword>
<dbReference type="Gene3D" id="3.20.20.190">
    <property type="entry name" value="Phosphatidylinositol (PI) phosphodiesterase"/>
    <property type="match status" value="1"/>
</dbReference>
<feature type="domain" description="GP-PDE" evidence="4">
    <location>
        <begin position="91"/>
        <end position="350"/>
    </location>
</feature>
<dbReference type="PANTHER" id="PTHR47449">
    <property type="entry name" value="GLYCEROPHOSPHODIESTER PHOSPHODIESTERASE GDPD4"/>
    <property type="match status" value="1"/>
</dbReference>
<evidence type="ECO:0000256" key="2">
    <source>
        <dbReference type="ARBA" id="ARBA00022798"/>
    </source>
</evidence>
<dbReference type="AlphaFoldDB" id="A0AA88QEF8"/>
<dbReference type="Pfam" id="PF03009">
    <property type="entry name" value="GDPD"/>
    <property type="match status" value="1"/>
</dbReference>